<evidence type="ECO:0000256" key="2">
    <source>
        <dbReference type="ARBA" id="ARBA00004370"/>
    </source>
</evidence>
<proteinExistence type="predicted"/>
<evidence type="ECO:0000256" key="3">
    <source>
        <dbReference type="ARBA" id="ARBA00012438"/>
    </source>
</evidence>
<dbReference type="InterPro" id="IPR003594">
    <property type="entry name" value="HATPase_dom"/>
</dbReference>
<evidence type="ECO:0000256" key="8">
    <source>
        <dbReference type="ARBA" id="ARBA00023136"/>
    </source>
</evidence>
<dbReference type="PANTHER" id="PTHR43711:SF1">
    <property type="entry name" value="HISTIDINE KINASE 1"/>
    <property type="match status" value="1"/>
</dbReference>
<dbReference type="SMART" id="SM00304">
    <property type="entry name" value="HAMP"/>
    <property type="match status" value="1"/>
</dbReference>
<dbReference type="PANTHER" id="PTHR43711">
    <property type="entry name" value="TWO-COMPONENT HISTIDINE KINASE"/>
    <property type="match status" value="1"/>
</dbReference>
<dbReference type="InterPro" id="IPR004358">
    <property type="entry name" value="Sig_transdc_His_kin-like_C"/>
</dbReference>
<comment type="subcellular location">
    <subcellularLocation>
        <location evidence="2">Membrane</location>
    </subcellularLocation>
</comment>
<keyword evidence="5" id="KW-0808">Transferase</keyword>
<evidence type="ECO:0000256" key="5">
    <source>
        <dbReference type="ARBA" id="ARBA00022679"/>
    </source>
</evidence>
<evidence type="ECO:0000256" key="7">
    <source>
        <dbReference type="ARBA" id="ARBA00023012"/>
    </source>
</evidence>
<feature type="transmembrane region" description="Helical" evidence="9">
    <location>
        <begin position="20"/>
        <end position="39"/>
    </location>
</feature>
<dbReference type="InterPro" id="IPR036890">
    <property type="entry name" value="HATPase_C_sf"/>
</dbReference>
<dbReference type="CDD" id="cd00082">
    <property type="entry name" value="HisKA"/>
    <property type="match status" value="1"/>
</dbReference>
<keyword evidence="4" id="KW-0597">Phosphoprotein</keyword>
<gene>
    <name evidence="12" type="ORF">IAB77_08725</name>
</gene>
<dbReference type="SMART" id="SM00387">
    <property type="entry name" value="HATPase_c"/>
    <property type="match status" value="1"/>
</dbReference>
<dbReference type="InterPro" id="IPR003661">
    <property type="entry name" value="HisK_dim/P_dom"/>
</dbReference>
<dbReference type="Pfam" id="PF02518">
    <property type="entry name" value="HATPase_c"/>
    <property type="match status" value="1"/>
</dbReference>
<dbReference type="InterPro" id="IPR003660">
    <property type="entry name" value="HAMP_dom"/>
</dbReference>
<dbReference type="Gene3D" id="3.30.565.10">
    <property type="entry name" value="Histidine kinase-like ATPase, C-terminal domain"/>
    <property type="match status" value="1"/>
</dbReference>
<dbReference type="EMBL" id="DVGA01000096">
    <property type="protein sequence ID" value="HIQ79326.1"/>
    <property type="molecule type" value="Genomic_DNA"/>
</dbReference>
<evidence type="ECO:0000256" key="6">
    <source>
        <dbReference type="ARBA" id="ARBA00022777"/>
    </source>
</evidence>
<feature type="domain" description="Histidine kinase" evidence="10">
    <location>
        <begin position="147"/>
        <end position="361"/>
    </location>
</feature>
<evidence type="ECO:0000256" key="4">
    <source>
        <dbReference type="ARBA" id="ARBA00022553"/>
    </source>
</evidence>
<dbReference type="PROSITE" id="PS50885">
    <property type="entry name" value="HAMP"/>
    <property type="match status" value="1"/>
</dbReference>
<dbReference type="Gene3D" id="6.10.340.10">
    <property type="match status" value="1"/>
</dbReference>
<dbReference type="SUPFAM" id="SSF55874">
    <property type="entry name" value="ATPase domain of HSP90 chaperone/DNA topoisomerase II/histidine kinase"/>
    <property type="match status" value="1"/>
</dbReference>
<organism evidence="12 13">
    <name type="scientific">Candidatus Scatomorpha intestinavium</name>
    <dbReference type="NCBI Taxonomy" id="2840922"/>
    <lineage>
        <taxon>Bacteria</taxon>
        <taxon>Bacillati</taxon>
        <taxon>Bacillota</taxon>
        <taxon>Clostridia</taxon>
        <taxon>Eubacteriales</taxon>
        <taxon>Candidatus Scatomorpha</taxon>
    </lineage>
</organism>
<dbReference type="PRINTS" id="PR00344">
    <property type="entry name" value="BCTRLSENSOR"/>
</dbReference>
<evidence type="ECO:0000256" key="1">
    <source>
        <dbReference type="ARBA" id="ARBA00000085"/>
    </source>
</evidence>
<dbReference type="SUPFAM" id="SSF158472">
    <property type="entry name" value="HAMP domain-like"/>
    <property type="match status" value="1"/>
</dbReference>
<dbReference type="Proteomes" id="UP000824262">
    <property type="component" value="Unassembled WGS sequence"/>
</dbReference>
<feature type="domain" description="HAMP" evidence="11">
    <location>
        <begin position="83"/>
        <end position="139"/>
    </location>
</feature>
<dbReference type="Pfam" id="PF00512">
    <property type="entry name" value="HisKA"/>
    <property type="match status" value="1"/>
</dbReference>
<evidence type="ECO:0000313" key="12">
    <source>
        <dbReference type="EMBL" id="HIQ79326.1"/>
    </source>
</evidence>
<dbReference type="SMART" id="SM00388">
    <property type="entry name" value="HisKA"/>
    <property type="match status" value="1"/>
</dbReference>
<dbReference type="EC" id="2.7.13.3" evidence="3"/>
<keyword evidence="7" id="KW-0902">Two-component regulatory system</keyword>
<dbReference type="InterPro" id="IPR005467">
    <property type="entry name" value="His_kinase_dom"/>
</dbReference>
<sequence>MREELNRRARRGWLFSLRRYLIFFVIIAFAITCSMLLFLNTVSQAAGIEFTREYVEDAAKATALNVMLLSAAATVIDGVRRKFMIGRPVRMIIRAAEQIMKGDFTARVPKIRSIDAQDGFDVIADCFNAMAQELSGMETLRTDFIANVSHELKTPLAVMQNYGTMLQQPGLSEEKRMEYAKAVTDASRRLANLITNILKLNKLENQQIYPKAETYDLGEQLCECLLAFESAWEEKELDIESDIADGIMVDADAELLSLVWNNLFSNAIKFTEPHGRVSVSLRAEGGDAVVSVADTGCGISPEVGQHIFEKFYQGDTSHATQGNGLGLALVKRVIDIVDGDISVSSEVGAGSVFTVRLRRKANGKAEKDPA</sequence>
<dbReference type="PROSITE" id="PS50109">
    <property type="entry name" value="HIS_KIN"/>
    <property type="match status" value="1"/>
</dbReference>
<accession>A0A9D1CT57</accession>
<evidence type="ECO:0000256" key="9">
    <source>
        <dbReference type="SAM" id="Phobius"/>
    </source>
</evidence>
<dbReference type="FunFam" id="3.30.565.10:FF:000006">
    <property type="entry name" value="Sensor histidine kinase WalK"/>
    <property type="match status" value="1"/>
</dbReference>
<dbReference type="CDD" id="cd00075">
    <property type="entry name" value="HATPase"/>
    <property type="match status" value="1"/>
</dbReference>
<keyword evidence="6 12" id="KW-0418">Kinase</keyword>
<dbReference type="CDD" id="cd06225">
    <property type="entry name" value="HAMP"/>
    <property type="match status" value="1"/>
</dbReference>
<dbReference type="InterPro" id="IPR036097">
    <property type="entry name" value="HisK_dim/P_sf"/>
</dbReference>
<reference evidence="12" key="2">
    <citation type="journal article" date="2021" name="PeerJ">
        <title>Extensive microbial diversity within the chicken gut microbiome revealed by metagenomics and culture.</title>
        <authorList>
            <person name="Gilroy R."/>
            <person name="Ravi A."/>
            <person name="Getino M."/>
            <person name="Pursley I."/>
            <person name="Horton D.L."/>
            <person name="Alikhan N.F."/>
            <person name="Baker D."/>
            <person name="Gharbi K."/>
            <person name="Hall N."/>
            <person name="Watson M."/>
            <person name="Adriaenssens E.M."/>
            <person name="Foster-Nyarko E."/>
            <person name="Jarju S."/>
            <person name="Secka A."/>
            <person name="Antonio M."/>
            <person name="Oren A."/>
            <person name="Chaudhuri R.R."/>
            <person name="La Ragione R."/>
            <person name="Hildebrand F."/>
            <person name="Pallen M.J."/>
        </authorList>
    </citation>
    <scope>NUCLEOTIDE SEQUENCE</scope>
    <source>
        <strain evidence="12">ChiBcolR7-354</strain>
    </source>
</reference>
<evidence type="ECO:0000259" key="10">
    <source>
        <dbReference type="PROSITE" id="PS50109"/>
    </source>
</evidence>
<comment type="catalytic activity">
    <reaction evidence="1">
        <text>ATP + protein L-histidine = ADP + protein N-phospho-L-histidine.</text>
        <dbReference type="EC" id="2.7.13.3"/>
    </reaction>
</comment>
<dbReference type="GO" id="GO:0016020">
    <property type="term" value="C:membrane"/>
    <property type="evidence" value="ECO:0007669"/>
    <property type="project" value="UniProtKB-SubCell"/>
</dbReference>
<keyword evidence="9" id="KW-0812">Transmembrane</keyword>
<dbReference type="SUPFAM" id="SSF47384">
    <property type="entry name" value="Homodimeric domain of signal transducing histidine kinase"/>
    <property type="match status" value="1"/>
</dbReference>
<dbReference type="FunFam" id="1.10.287.130:FF:000001">
    <property type="entry name" value="Two-component sensor histidine kinase"/>
    <property type="match status" value="1"/>
</dbReference>
<dbReference type="Gene3D" id="1.10.287.130">
    <property type="match status" value="1"/>
</dbReference>
<evidence type="ECO:0000259" key="11">
    <source>
        <dbReference type="PROSITE" id="PS50885"/>
    </source>
</evidence>
<dbReference type="InterPro" id="IPR050736">
    <property type="entry name" value="Sensor_HK_Regulatory"/>
</dbReference>
<dbReference type="GO" id="GO:0000155">
    <property type="term" value="F:phosphorelay sensor kinase activity"/>
    <property type="evidence" value="ECO:0007669"/>
    <property type="project" value="InterPro"/>
</dbReference>
<keyword evidence="8 9" id="KW-0472">Membrane</keyword>
<name>A0A9D1CT57_9FIRM</name>
<protein>
    <recommendedName>
        <fullName evidence="3">histidine kinase</fullName>
        <ecNumber evidence="3">2.7.13.3</ecNumber>
    </recommendedName>
</protein>
<evidence type="ECO:0000313" key="13">
    <source>
        <dbReference type="Proteomes" id="UP000824262"/>
    </source>
</evidence>
<keyword evidence="9" id="KW-1133">Transmembrane helix</keyword>
<dbReference type="AlphaFoldDB" id="A0A9D1CT57"/>
<comment type="caution">
    <text evidence="12">The sequence shown here is derived from an EMBL/GenBank/DDBJ whole genome shotgun (WGS) entry which is preliminary data.</text>
</comment>
<reference evidence="12" key="1">
    <citation type="submission" date="2020-10" db="EMBL/GenBank/DDBJ databases">
        <authorList>
            <person name="Gilroy R."/>
        </authorList>
    </citation>
    <scope>NUCLEOTIDE SEQUENCE</scope>
    <source>
        <strain evidence="12">ChiBcolR7-354</strain>
    </source>
</reference>